<keyword evidence="1" id="KW-0175">Coiled coil</keyword>
<organism evidence="4">
    <name type="scientific">Anopheles funestus</name>
    <name type="common">African malaria mosquito</name>
    <dbReference type="NCBI Taxonomy" id="62324"/>
    <lineage>
        <taxon>Eukaryota</taxon>
        <taxon>Metazoa</taxon>
        <taxon>Ecdysozoa</taxon>
        <taxon>Arthropoda</taxon>
        <taxon>Hexapoda</taxon>
        <taxon>Insecta</taxon>
        <taxon>Pterygota</taxon>
        <taxon>Neoptera</taxon>
        <taxon>Endopterygota</taxon>
        <taxon>Diptera</taxon>
        <taxon>Nematocera</taxon>
        <taxon>Culicoidea</taxon>
        <taxon>Culicidae</taxon>
        <taxon>Anophelinae</taxon>
        <taxon>Anopheles</taxon>
    </lineage>
</organism>
<evidence type="ECO:0000313" key="4">
    <source>
        <dbReference type="EnsemblMetazoa" id="AFUN020115-PA"/>
    </source>
</evidence>
<dbReference type="GO" id="GO:0005634">
    <property type="term" value="C:nucleus"/>
    <property type="evidence" value="ECO:0007669"/>
    <property type="project" value="TreeGrafter"/>
</dbReference>
<reference evidence="4" key="1">
    <citation type="submission" date="2020-05" db="UniProtKB">
        <authorList>
            <consortium name="EnsemblMetazoa"/>
        </authorList>
    </citation>
    <scope>IDENTIFICATION</scope>
    <source>
        <strain evidence="4">FUMOZ</strain>
    </source>
</reference>
<feature type="region of interest" description="Disordered" evidence="2">
    <location>
        <begin position="295"/>
        <end position="499"/>
    </location>
</feature>
<protein>
    <recommendedName>
        <fullName evidence="3">CCDC174 alpha/beta GRSR domain-containing protein</fullName>
    </recommendedName>
</protein>
<dbReference type="InterPro" id="IPR057464">
    <property type="entry name" value="CCDC174_GRSR"/>
</dbReference>
<dbReference type="Pfam" id="PF13300">
    <property type="entry name" value="DUF4078"/>
    <property type="match status" value="1"/>
</dbReference>
<feature type="region of interest" description="Disordered" evidence="2">
    <location>
        <begin position="122"/>
        <end position="156"/>
    </location>
</feature>
<dbReference type="InterPro" id="IPR025066">
    <property type="entry name" value="CCDC174-like"/>
</dbReference>
<name>A0A4Y0BIB7_ANOFN</name>
<dbReference type="EnsemblMetazoa" id="AFUN020115-RA">
    <property type="protein sequence ID" value="AFUN020115-PA"/>
    <property type="gene ID" value="AFUN020115"/>
</dbReference>
<feature type="compositionally biased region" description="Basic and acidic residues" evidence="2">
    <location>
        <begin position="181"/>
        <end position="198"/>
    </location>
</feature>
<feature type="region of interest" description="Disordered" evidence="2">
    <location>
        <begin position="525"/>
        <end position="658"/>
    </location>
</feature>
<feature type="region of interest" description="Disordered" evidence="2">
    <location>
        <begin position="26"/>
        <end position="78"/>
    </location>
</feature>
<dbReference type="PANTHER" id="PTHR15885">
    <property type="entry name" value="COILED-COIL DOMAIN-CONTAINING PROTEIN 174"/>
    <property type="match status" value="1"/>
</dbReference>
<dbReference type="PANTHER" id="PTHR15885:SF1">
    <property type="entry name" value="COILED-COIL DOMAIN-CONTAINING PROTEIN 174"/>
    <property type="match status" value="1"/>
</dbReference>
<feature type="compositionally biased region" description="Basic and acidic residues" evidence="2">
    <location>
        <begin position="363"/>
        <end position="448"/>
    </location>
</feature>
<feature type="region of interest" description="Disordered" evidence="2">
    <location>
        <begin position="181"/>
        <end position="251"/>
    </location>
</feature>
<dbReference type="VEuPathDB" id="VectorBase:AFUN2_010516"/>
<feature type="compositionally biased region" description="Low complexity" evidence="2">
    <location>
        <begin position="128"/>
        <end position="145"/>
    </location>
</feature>
<proteinExistence type="predicted"/>
<dbReference type="VEuPathDB" id="VectorBase:AFUN020115"/>
<evidence type="ECO:0000259" key="3">
    <source>
        <dbReference type="Pfam" id="PF25449"/>
    </source>
</evidence>
<evidence type="ECO:0000256" key="2">
    <source>
        <dbReference type="SAM" id="MobiDB-lite"/>
    </source>
</evidence>
<dbReference type="AlphaFoldDB" id="A0A4Y0BIB7"/>
<evidence type="ECO:0000256" key="1">
    <source>
        <dbReference type="ARBA" id="ARBA00023054"/>
    </source>
</evidence>
<dbReference type="STRING" id="62324.A0A4Y0BIB7"/>
<feature type="compositionally biased region" description="Basic and acidic residues" evidence="2">
    <location>
        <begin position="572"/>
        <end position="587"/>
    </location>
</feature>
<accession>A0A4Y0BIB7</accession>
<feature type="compositionally biased region" description="Basic and acidic residues" evidence="2">
    <location>
        <begin position="41"/>
        <end position="72"/>
    </location>
</feature>
<sequence>MNDPNRKIEIDKSSLLSLKAELLRKQEEVGRAKASTSIEDFVPKRAPKAEKHESTTRKERREKKDKSKEKPVVTELEDSAQLVRSKQMLQAKAKYYDRMVAAGGSLNSDENSLVMFNKKKQDIKPAYSVSDESAPESSASSSSSESEGDESGDNKWVEYTDCLGRTRKCLKEDLKACLARDRELSKSMGPRDVHRREGLQGGPATENAAAAKSSIEGSKQDKIVNDQVAMEEEEGELVGPMPPAIGPTGATDIGERFREMKEQWIQQEETNLEKGSVHYQDVLFDEARLHGVGYYAFSTDQQERNRQRDELDSIRESTLEAQKERETLRKARDKLIADRVKAARARQRARQGLPPEDEAEEEENRKNKESDQLFDQAEEKRTRKAEEKQRRKKEKEERRRERERADHVRPWDEGKEQNAENKEWVPAKERFILSQHEWNEQKRSERNAEFAPPPVGQSEKINPFPWKHSQLPTTRSDVDSDSSDANDNEEIIVGPVPSMMMMGNSSSALLEDIPLPEQEDSAKKSLFFTTKKNPPKTELKRRNLNAVEMVTPAKQPTPMPIVNELSDTEAPDTGRKEPLVPERRGVEIEPPPTYDYYGPSDGGAGMRRNRPGQSKADGPASRTNLEASIEAGLKFLRNQSDKSGGPGTKNRWTSNADY</sequence>
<feature type="domain" description="CCDC174 alpha/beta GRSR" evidence="3">
    <location>
        <begin position="156"/>
        <end position="185"/>
    </location>
</feature>
<dbReference type="Pfam" id="PF25449">
    <property type="entry name" value="CCDC174_GRSR"/>
    <property type="match status" value="1"/>
</dbReference>
<feature type="compositionally biased region" description="Basic and acidic residues" evidence="2">
    <location>
        <begin position="301"/>
        <end position="341"/>
    </location>
</feature>
<feature type="compositionally biased region" description="Acidic residues" evidence="2">
    <location>
        <begin position="479"/>
        <end position="490"/>
    </location>
</feature>